<evidence type="ECO:0000256" key="1">
    <source>
        <dbReference type="ARBA" id="ARBA00023015"/>
    </source>
</evidence>
<dbReference type="SMART" id="SM00345">
    <property type="entry name" value="HTH_GNTR"/>
    <property type="match status" value="1"/>
</dbReference>
<gene>
    <name evidence="5" type="ORF">SAMN06296378_0150</name>
</gene>
<dbReference type="SUPFAM" id="SSF46785">
    <property type="entry name" value="Winged helix' DNA-binding domain"/>
    <property type="match status" value="1"/>
</dbReference>
<dbReference type="GO" id="GO:0003700">
    <property type="term" value="F:DNA-binding transcription factor activity"/>
    <property type="evidence" value="ECO:0007669"/>
    <property type="project" value="InterPro"/>
</dbReference>
<evidence type="ECO:0000313" key="5">
    <source>
        <dbReference type="EMBL" id="SOE46431.1"/>
    </source>
</evidence>
<dbReference type="Gene3D" id="1.10.10.10">
    <property type="entry name" value="Winged helix-like DNA-binding domain superfamily/Winged helix DNA-binding domain"/>
    <property type="match status" value="1"/>
</dbReference>
<dbReference type="InterPro" id="IPR036390">
    <property type="entry name" value="WH_DNA-bd_sf"/>
</dbReference>
<dbReference type="OrthoDB" id="8680240at2"/>
<evidence type="ECO:0000256" key="3">
    <source>
        <dbReference type="ARBA" id="ARBA00023163"/>
    </source>
</evidence>
<dbReference type="Proteomes" id="UP000219440">
    <property type="component" value="Unassembled WGS sequence"/>
</dbReference>
<keyword evidence="1" id="KW-0805">Transcription regulation</keyword>
<dbReference type="CDD" id="cd07377">
    <property type="entry name" value="WHTH_GntR"/>
    <property type="match status" value="1"/>
</dbReference>
<name>A0A2C8Y8I7_9MICO</name>
<protein>
    <submittedName>
        <fullName evidence="5">Transcriptional regulator, GntR family</fullName>
    </submittedName>
</protein>
<dbReference type="InterPro" id="IPR008920">
    <property type="entry name" value="TF_FadR/GntR_C"/>
</dbReference>
<dbReference type="AlphaFoldDB" id="A0A2C8Y8I7"/>
<dbReference type="Gene3D" id="1.20.120.530">
    <property type="entry name" value="GntR ligand-binding domain-like"/>
    <property type="match status" value="1"/>
</dbReference>
<dbReference type="Pfam" id="PF07729">
    <property type="entry name" value="FCD"/>
    <property type="match status" value="1"/>
</dbReference>
<organism evidence="5 6">
    <name type="scientific">Salinibacterium xinjiangense</name>
    <dbReference type="NCBI Taxonomy" id="386302"/>
    <lineage>
        <taxon>Bacteria</taxon>
        <taxon>Bacillati</taxon>
        <taxon>Actinomycetota</taxon>
        <taxon>Actinomycetes</taxon>
        <taxon>Micrococcales</taxon>
        <taxon>Microbacteriaceae</taxon>
        <taxon>Salinibacterium</taxon>
    </lineage>
</organism>
<dbReference type="GO" id="GO:0003677">
    <property type="term" value="F:DNA binding"/>
    <property type="evidence" value="ECO:0007669"/>
    <property type="project" value="UniProtKB-KW"/>
</dbReference>
<evidence type="ECO:0000313" key="6">
    <source>
        <dbReference type="Proteomes" id="UP000219440"/>
    </source>
</evidence>
<accession>A0A2C8Y8I7</accession>
<dbReference type="PRINTS" id="PR00035">
    <property type="entry name" value="HTHGNTR"/>
</dbReference>
<dbReference type="RefSeq" id="WP_097059783.1">
    <property type="nucleotide sequence ID" value="NZ_BMLC01000002.1"/>
</dbReference>
<dbReference type="Pfam" id="PF00392">
    <property type="entry name" value="GntR"/>
    <property type="match status" value="1"/>
</dbReference>
<dbReference type="InterPro" id="IPR000524">
    <property type="entry name" value="Tscrpt_reg_HTH_GntR"/>
</dbReference>
<feature type="domain" description="HTH gntR-type" evidence="4">
    <location>
        <begin position="1"/>
        <end position="68"/>
    </location>
</feature>
<dbReference type="SMART" id="SM00895">
    <property type="entry name" value="FCD"/>
    <property type="match status" value="1"/>
</dbReference>
<dbReference type="EMBL" id="OCST01000001">
    <property type="protein sequence ID" value="SOE46431.1"/>
    <property type="molecule type" value="Genomic_DNA"/>
</dbReference>
<reference evidence="5 6" key="1">
    <citation type="submission" date="2017-09" db="EMBL/GenBank/DDBJ databases">
        <authorList>
            <person name="Ehlers B."/>
            <person name="Leendertz F.H."/>
        </authorList>
    </citation>
    <scope>NUCLEOTIDE SEQUENCE [LARGE SCALE GENOMIC DNA]</scope>
    <source>
        <strain evidence="5 6">CGMCC 1.05381</strain>
    </source>
</reference>
<proteinExistence type="predicted"/>
<dbReference type="PANTHER" id="PTHR43537:SF49">
    <property type="entry name" value="TRANSCRIPTIONAL REGULATORY PROTEIN"/>
    <property type="match status" value="1"/>
</dbReference>
<keyword evidence="6" id="KW-1185">Reference proteome</keyword>
<dbReference type="InterPro" id="IPR011711">
    <property type="entry name" value="GntR_C"/>
</dbReference>
<sequence>MRASERAYAALRDDILEWRLEPGTVLGEVEQSERLGISRTPLREALARLLSDGLVAAQGGRGLVVTAVSVNDIAQLFELRQALEQQIARQAAQHGDPTVFESLAVEFRAAPGLLERSDHAAYYELVSRLDAAMDAASANSYLVTAVRSLRPHLVRLRRISRDNNSRLLAAAREHLLIVEAVAAGDRELAASATHVHLHQSLTSILATAQMLSTHR</sequence>
<dbReference type="PANTHER" id="PTHR43537">
    <property type="entry name" value="TRANSCRIPTIONAL REGULATOR, GNTR FAMILY"/>
    <property type="match status" value="1"/>
</dbReference>
<keyword evidence="2" id="KW-0238">DNA-binding</keyword>
<evidence type="ECO:0000256" key="2">
    <source>
        <dbReference type="ARBA" id="ARBA00023125"/>
    </source>
</evidence>
<evidence type="ECO:0000259" key="4">
    <source>
        <dbReference type="PROSITE" id="PS50949"/>
    </source>
</evidence>
<dbReference type="PROSITE" id="PS50949">
    <property type="entry name" value="HTH_GNTR"/>
    <property type="match status" value="1"/>
</dbReference>
<dbReference type="SUPFAM" id="SSF48008">
    <property type="entry name" value="GntR ligand-binding domain-like"/>
    <property type="match status" value="1"/>
</dbReference>
<dbReference type="InterPro" id="IPR036388">
    <property type="entry name" value="WH-like_DNA-bd_sf"/>
</dbReference>
<keyword evidence="3" id="KW-0804">Transcription</keyword>